<evidence type="ECO:0000313" key="12">
    <source>
        <dbReference type="Proteomes" id="UP000271678"/>
    </source>
</evidence>
<sequence length="398" mass="42733">MTFALPGVSRGRHIWGEVWRETAAATIGCLLLTIEITGSARGYGPPHRWAWVDLGIGVVSLVLLLWRRRFPFGVCLIVTAFSALSVVSAAAAAVALVSLTTHRRWRPVLICGLGGLAAGWIFQVLFPAPHSGFGDVISSIVIGLLGMGMCIASGSAIGARRLLVANLRTQLRVAEDRQHLRAEQARAAERARIAREMHDVLAHRISLVAMHSGALSYRADLSEDELRESTTVIRDNAHAALTELREVLGVLRDPTSASVRPDAPQPTLADLPALVADVESTDGPVELRLPADLDGLTDLVSRNAYRIAQEGLTNRRKHAPGRPISIVFARDADHLVLTMRNPMGTPVPAASDQLPDSGLGLVGATERAVLVGGELTSGRDRAGSFVVRARLPWPDDDH</sequence>
<reference evidence="11 12" key="1">
    <citation type="submission" date="2018-11" db="EMBL/GenBank/DDBJ databases">
        <title>Draft genome of Simplicispira Flexivirga sp. BO-16.</title>
        <authorList>
            <person name="Im W.T."/>
        </authorList>
    </citation>
    <scope>NUCLEOTIDE SEQUENCE [LARGE SCALE GENOMIC DNA]</scope>
    <source>
        <strain evidence="11 12">BO-16</strain>
    </source>
</reference>
<name>A0A3M9MFP1_9MICO</name>
<accession>A0A3M9MFP1</accession>
<dbReference type="GO" id="GO:0016020">
    <property type="term" value="C:membrane"/>
    <property type="evidence" value="ECO:0007669"/>
    <property type="project" value="InterPro"/>
</dbReference>
<feature type="transmembrane region" description="Helical" evidence="9">
    <location>
        <begin position="72"/>
        <end position="96"/>
    </location>
</feature>
<dbReference type="Pfam" id="PF07730">
    <property type="entry name" value="HisKA_3"/>
    <property type="match status" value="1"/>
</dbReference>
<feature type="transmembrane region" description="Helical" evidence="9">
    <location>
        <begin position="140"/>
        <end position="163"/>
    </location>
</feature>
<dbReference type="InterPro" id="IPR011712">
    <property type="entry name" value="Sig_transdc_His_kin_sub3_dim/P"/>
</dbReference>
<keyword evidence="5" id="KW-0547">Nucleotide-binding</keyword>
<evidence type="ECO:0000256" key="3">
    <source>
        <dbReference type="ARBA" id="ARBA00022553"/>
    </source>
</evidence>
<dbReference type="EMBL" id="RJJQ01000003">
    <property type="protein sequence ID" value="RNI24369.1"/>
    <property type="molecule type" value="Genomic_DNA"/>
</dbReference>
<keyword evidence="9" id="KW-0472">Membrane</keyword>
<keyword evidence="3" id="KW-0597">Phosphoprotein</keyword>
<comment type="catalytic activity">
    <reaction evidence="1">
        <text>ATP + protein L-histidine = ADP + protein N-phospho-L-histidine.</text>
        <dbReference type="EC" id="2.7.13.3"/>
    </reaction>
</comment>
<keyword evidence="9" id="KW-0812">Transmembrane</keyword>
<evidence type="ECO:0000256" key="2">
    <source>
        <dbReference type="ARBA" id="ARBA00012438"/>
    </source>
</evidence>
<dbReference type="RefSeq" id="WP_123270406.1">
    <property type="nucleotide sequence ID" value="NZ_RJJQ01000003.1"/>
</dbReference>
<protein>
    <recommendedName>
        <fullName evidence="2">histidine kinase</fullName>
        <ecNumber evidence="2">2.7.13.3</ecNumber>
    </recommendedName>
</protein>
<evidence type="ECO:0000256" key="1">
    <source>
        <dbReference type="ARBA" id="ARBA00000085"/>
    </source>
</evidence>
<dbReference type="Gene3D" id="1.20.5.1930">
    <property type="match status" value="1"/>
</dbReference>
<keyword evidence="4" id="KW-0808">Transferase</keyword>
<proteinExistence type="predicted"/>
<organism evidence="11 12">
    <name type="scientific">Flexivirga caeni</name>
    <dbReference type="NCBI Taxonomy" id="2294115"/>
    <lineage>
        <taxon>Bacteria</taxon>
        <taxon>Bacillati</taxon>
        <taxon>Actinomycetota</taxon>
        <taxon>Actinomycetes</taxon>
        <taxon>Micrococcales</taxon>
        <taxon>Dermacoccaceae</taxon>
        <taxon>Flexivirga</taxon>
    </lineage>
</organism>
<evidence type="ECO:0000256" key="6">
    <source>
        <dbReference type="ARBA" id="ARBA00022777"/>
    </source>
</evidence>
<dbReference type="Proteomes" id="UP000271678">
    <property type="component" value="Unassembled WGS sequence"/>
</dbReference>
<keyword evidence="8" id="KW-0902">Two-component regulatory system</keyword>
<comment type="caution">
    <text evidence="11">The sequence shown here is derived from an EMBL/GenBank/DDBJ whole genome shotgun (WGS) entry which is preliminary data.</text>
</comment>
<keyword evidence="12" id="KW-1185">Reference proteome</keyword>
<dbReference type="CDD" id="cd16917">
    <property type="entry name" value="HATPase_UhpB-NarQ-NarX-like"/>
    <property type="match status" value="1"/>
</dbReference>
<dbReference type="GO" id="GO:0000155">
    <property type="term" value="F:phosphorelay sensor kinase activity"/>
    <property type="evidence" value="ECO:0007669"/>
    <property type="project" value="InterPro"/>
</dbReference>
<evidence type="ECO:0000313" key="11">
    <source>
        <dbReference type="EMBL" id="RNI24369.1"/>
    </source>
</evidence>
<gene>
    <name evidence="11" type="ORF">EFY87_05255</name>
</gene>
<dbReference type="OrthoDB" id="227596at2"/>
<dbReference type="InterPro" id="IPR036890">
    <property type="entry name" value="HATPase_C_sf"/>
</dbReference>
<evidence type="ECO:0000256" key="5">
    <source>
        <dbReference type="ARBA" id="ARBA00022741"/>
    </source>
</evidence>
<evidence type="ECO:0000256" key="8">
    <source>
        <dbReference type="ARBA" id="ARBA00023012"/>
    </source>
</evidence>
<dbReference type="PANTHER" id="PTHR24421:SF10">
    <property type="entry name" value="NITRATE_NITRITE SENSOR PROTEIN NARQ"/>
    <property type="match status" value="1"/>
</dbReference>
<evidence type="ECO:0000259" key="10">
    <source>
        <dbReference type="Pfam" id="PF07730"/>
    </source>
</evidence>
<feature type="transmembrane region" description="Helical" evidence="9">
    <location>
        <begin position="49"/>
        <end position="66"/>
    </location>
</feature>
<dbReference type="Gene3D" id="3.30.565.10">
    <property type="entry name" value="Histidine kinase-like ATPase, C-terminal domain"/>
    <property type="match status" value="1"/>
</dbReference>
<dbReference type="InterPro" id="IPR050482">
    <property type="entry name" value="Sensor_HK_TwoCompSys"/>
</dbReference>
<evidence type="ECO:0000256" key="9">
    <source>
        <dbReference type="SAM" id="Phobius"/>
    </source>
</evidence>
<dbReference type="GO" id="GO:0005524">
    <property type="term" value="F:ATP binding"/>
    <property type="evidence" value="ECO:0007669"/>
    <property type="project" value="UniProtKB-KW"/>
</dbReference>
<evidence type="ECO:0000256" key="4">
    <source>
        <dbReference type="ARBA" id="ARBA00022679"/>
    </source>
</evidence>
<keyword evidence="6" id="KW-0418">Kinase</keyword>
<keyword evidence="9" id="KW-1133">Transmembrane helix</keyword>
<dbReference type="PANTHER" id="PTHR24421">
    <property type="entry name" value="NITRATE/NITRITE SENSOR PROTEIN NARX-RELATED"/>
    <property type="match status" value="1"/>
</dbReference>
<dbReference type="SUPFAM" id="SSF55874">
    <property type="entry name" value="ATPase domain of HSP90 chaperone/DNA topoisomerase II/histidine kinase"/>
    <property type="match status" value="1"/>
</dbReference>
<dbReference type="AlphaFoldDB" id="A0A3M9MFP1"/>
<feature type="domain" description="Signal transduction histidine kinase subgroup 3 dimerisation and phosphoacceptor" evidence="10">
    <location>
        <begin position="189"/>
        <end position="254"/>
    </location>
</feature>
<dbReference type="EC" id="2.7.13.3" evidence="2"/>
<keyword evidence="7" id="KW-0067">ATP-binding</keyword>
<evidence type="ECO:0000256" key="7">
    <source>
        <dbReference type="ARBA" id="ARBA00022840"/>
    </source>
</evidence>
<dbReference type="GO" id="GO:0046983">
    <property type="term" value="F:protein dimerization activity"/>
    <property type="evidence" value="ECO:0007669"/>
    <property type="project" value="InterPro"/>
</dbReference>
<feature type="transmembrane region" description="Helical" evidence="9">
    <location>
        <begin position="108"/>
        <end position="128"/>
    </location>
</feature>